<evidence type="ECO:0000256" key="5">
    <source>
        <dbReference type="ARBA" id="ARBA00022857"/>
    </source>
</evidence>
<reference evidence="8" key="1">
    <citation type="submission" date="2021-11" db="EMBL/GenBank/DDBJ databases">
        <authorList>
            <person name="Schell T."/>
        </authorList>
    </citation>
    <scope>NUCLEOTIDE SEQUENCE</scope>
    <source>
        <strain evidence="8">M5</strain>
    </source>
</reference>
<accession>A0A8J2W234</accession>
<dbReference type="PANTHER" id="PTHR46091">
    <property type="entry name" value="BLR7054 PROTEIN"/>
    <property type="match status" value="1"/>
</dbReference>
<evidence type="ECO:0000259" key="7">
    <source>
        <dbReference type="Pfam" id="PF01593"/>
    </source>
</evidence>
<keyword evidence="3" id="KW-0732">Signal</keyword>
<sequence>MVWFYCGIRKQQIRYNILKIMSITTTILLDVRNQMGIIIGVLVGYFLKKIFIDSQENASSKKWKSPFAENTRKPVAPLETDQSKRDEVMKRAFTKKLATEKEWDAIIIGSGIGGMSAAALLSKAGMKVLVLEKHYKCGGACHTFKDEGYTFDVGIHYVGNLIRPTLTRTLVEEISDGQIQWALLEKNFDRLILDTMNSSHQEFSIASGPDEFKNQLLKQFPDEMKAIETFFTLLKRAYQPKGTMAWFGVKLLPLWLMKVLNFFGLPYYLSDFYSLSRRSLKDVVESLTKNKKLQFLMMYSSAGFALPPSKVSFSMMALVHVHCCEYGSCYPIGGASEMPYRIVPVIERSGGRVLMKANVTQILTEGGKVTGVRVGSKGNSVIDIHAPIVISDAGLFNTLKDLLPENIAKKSPCWPLTSAIKPAIGHLSVFIGIKGSSKDLGLSAQNVWFSSYSDPDLENSIQELINAKSLEEVLSKPHPTIFISSGSAKDPSWEKRHPGRSVISVLSFIPYSLFSQWSETTTKKRGDEYEAFKHKIGQNIVDQVVRAFPKLKNNIDYFSVGTPVTISHYLSTKEGGTYDMAHELDRFCPEQSSLLRPESGIKDVRNQMGIIVCVLFGYYLKKIFFDSQENASSKKWKSPFAENTRKPAVPLETDQSKRDEVMKRAFTKKLATEKEWDAIVIGSGIGGMSAAALLSKAGMKILVLEKHYKCGGACHTFKDEGYTFDVGIHYVGNLIRPTLTRTLVEEISDGQIQWAPLEKNFDRLILDCTNPSQREYSIASGPDEFKNQLLKQFPDEMKAIETFFAMLKRIYKPQGSAAWLAVKLLPLWLMNVANFFGLPHHLSEFFSLSQRSTKDVVESLTKNKELQSLLSYSTLGFALPPSQVSFSMMALLHVHCCENGSYYPIGGASEIPYRIFPVIERSGGRVLMKANVTQILTEGGKVTGVRVGSKGNSVIDIHAPIVISDAGLYNTLRDLLPENIAKKSPCWPLTSAIKAATGSISVFMGIKGSPKELGLLAENVWVYTNSSMEDSFHEIMSAKSSEELLSKPYPSFFISCGAAKDSSWEERYPGRSVMSVLTSIPSSWFSQWSETTTKKRGDEYEAFKHKIGQNIIDQVVHLFPKLKNNIEYFSVGTPVTISHYLTTKDGGTFGMAHELDRFGPEQSSLLRPESGIKGLYFTGQDVTSTGFGSCVFSGFLCASAVLNKKYSLLYELYAQHKRLYGAPKKYDDLFF</sequence>
<comment type="similarity">
    <text evidence="1">Belongs to the carotenoid/retinoid oxidoreductase family. CrtISO subfamily.</text>
</comment>
<comment type="caution">
    <text evidence="8">The sequence shown here is derived from an EMBL/GenBank/DDBJ whole genome shotgun (WGS) entry which is preliminary data.</text>
</comment>
<dbReference type="InterPro" id="IPR052206">
    <property type="entry name" value="Retinol_saturase"/>
</dbReference>
<dbReference type="Proteomes" id="UP000789390">
    <property type="component" value="Unassembled WGS sequence"/>
</dbReference>
<dbReference type="InterPro" id="IPR036188">
    <property type="entry name" value="FAD/NAD-bd_sf"/>
</dbReference>
<evidence type="ECO:0000313" key="8">
    <source>
        <dbReference type="EMBL" id="CAH0101783.1"/>
    </source>
</evidence>
<keyword evidence="9" id="KW-1185">Reference proteome</keyword>
<keyword evidence="5" id="KW-0521">NADP</keyword>
<dbReference type="OrthoDB" id="38045at2759"/>
<dbReference type="GO" id="GO:0016491">
    <property type="term" value="F:oxidoreductase activity"/>
    <property type="evidence" value="ECO:0007669"/>
    <property type="project" value="InterPro"/>
</dbReference>
<evidence type="ECO:0000256" key="2">
    <source>
        <dbReference type="ARBA" id="ARBA00022630"/>
    </source>
</evidence>
<dbReference type="Pfam" id="PF01593">
    <property type="entry name" value="Amino_oxidase"/>
    <property type="match status" value="1"/>
</dbReference>
<gene>
    <name evidence="8" type="ORF">DGAL_LOCUS4134</name>
</gene>
<dbReference type="SUPFAM" id="SSF51905">
    <property type="entry name" value="FAD/NAD(P)-binding domain"/>
    <property type="match status" value="2"/>
</dbReference>
<dbReference type="Pfam" id="PF13450">
    <property type="entry name" value="NAD_binding_8"/>
    <property type="match status" value="1"/>
</dbReference>
<keyword evidence="4" id="KW-0274">FAD</keyword>
<dbReference type="InterPro" id="IPR002937">
    <property type="entry name" value="Amino_oxidase"/>
</dbReference>
<dbReference type="EMBL" id="CAKKLH010000068">
    <property type="protein sequence ID" value="CAH0101783.1"/>
    <property type="molecule type" value="Genomic_DNA"/>
</dbReference>
<name>A0A8J2W234_9CRUS</name>
<evidence type="ECO:0000256" key="3">
    <source>
        <dbReference type="ARBA" id="ARBA00022729"/>
    </source>
</evidence>
<dbReference type="PANTHER" id="PTHR46091:SF3">
    <property type="entry name" value="AMINE OXIDASE DOMAIN-CONTAINING PROTEIN"/>
    <property type="match status" value="1"/>
</dbReference>
<evidence type="ECO:0000256" key="1">
    <source>
        <dbReference type="ARBA" id="ARBA00005855"/>
    </source>
</evidence>
<evidence type="ECO:0000256" key="4">
    <source>
        <dbReference type="ARBA" id="ARBA00022827"/>
    </source>
</evidence>
<feature type="domain" description="Amine oxidase" evidence="7">
    <location>
        <begin position="685"/>
        <end position="1202"/>
    </location>
</feature>
<evidence type="ECO:0000256" key="6">
    <source>
        <dbReference type="ARBA" id="ARBA00023027"/>
    </source>
</evidence>
<proteinExistence type="inferred from homology"/>
<keyword evidence="2" id="KW-0285">Flavoprotein</keyword>
<organism evidence="8 9">
    <name type="scientific">Daphnia galeata</name>
    <dbReference type="NCBI Taxonomy" id="27404"/>
    <lineage>
        <taxon>Eukaryota</taxon>
        <taxon>Metazoa</taxon>
        <taxon>Ecdysozoa</taxon>
        <taxon>Arthropoda</taxon>
        <taxon>Crustacea</taxon>
        <taxon>Branchiopoda</taxon>
        <taxon>Diplostraca</taxon>
        <taxon>Cladocera</taxon>
        <taxon>Anomopoda</taxon>
        <taxon>Daphniidae</taxon>
        <taxon>Daphnia</taxon>
    </lineage>
</organism>
<dbReference type="AlphaFoldDB" id="A0A8J2W234"/>
<evidence type="ECO:0000313" key="9">
    <source>
        <dbReference type="Proteomes" id="UP000789390"/>
    </source>
</evidence>
<keyword evidence="6" id="KW-0520">NAD</keyword>
<protein>
    <recommendedName>
        <fullName evidence="7">Amine oxidase domain-containing protein</fullName>
    </recommendedName>
</protein>
<dbReference type="Gene3D" id="3.50.50.60">
    <property type="entry name" value="FAD/NAD(P)-binding domain"/>
    <property type="match status" value="4"/>
</dbReference>